<dbReference type="RefSeq" id="WP_127483722.1">
    <property type="nucleotide sequence ID" value="NZ_JAUMKJ010000026.1"/>
</dbReference>
<feature type="transmembrane region" description="Helical" evidence="6">
    <location>
        <begin position="101"/>
        <end position="122"/>
    </location>
</feature>
<keyword evidence="3 6" id="KW-0812">Transmembrane</keyword>
<comment type="caution">
    <text evidence="8">The sequence shown here is derived from an EMBL/GenBank/DDBJ whole genome shotgun (WGS) entry which is preliminary data.</text>
</comment>
<feature type="domain" description="ABC transmembrane type-1" evidence="7">
    <location>
        <begin position="64"/>
        <end position="273"/>
    </location>
</feature>
<keyword evidence="4 6" id="KW-1133">Transmembrane helix</keyword>
<dbReference type="SUPFAM" id="SSF161098">
    <property type="entry name" value="MetI-like"/>
    <property type="match status" value="1"/>
</dbReference>
<organism evidence="8 9">
    <name type="scientific">Paenibacillus ehimensis</name>
    <dbReference type="NCBI Taxonomy" id="79264"/>
    <lineage>
        <taxon>Bacteria</taxon>
        <taxon>Bacillati</taxon>
        <taxon>Bacillota</taxon>
        <taxon>Bacilli</taxon>
        <taxon>Bacillales</taxon>
        <taxon>Paenibacillaceae</taxon>
        <taxon>Paenibacillus</taxon>
    </lineage>
</organism>
<dbReference type="PANTHER" id="PTHR43759:SF1">
    <property type="entry name" value="GLUCOSE IMPORT SYSTEM PERMEASE PROTEIN GLCT"/>
    <property type="match status" value="1"/>
</dbReference>
<feature type="transmembrane region" description="Helical" evidence="6">
    <location>
        <begin position="12"/>
        <end position="31"/>
    </location>
</feature>
<keyword evidence="5 6" id="KW-0472">Membrane</keyword>
<feature type="transmembrane region" description="Helical" evidence="6">
    <location>
        <begin position="63"/>
        <end position="89"/>
    </location>
</feature>
<dbReference type="InterPro" id="IPR052730">
    <property type="entry name" value="Sugar_ABC_transporter"/>
</dbReference>
<dbReference type="Gene3D" id="1.10.3720.10">
    <property type="entry name" value="MetI-like"/>
    <property type="match status" value="1"/>
</dbReference>
<feature type="transmembrane region" description="Helical" evidence="6">
    <location>
        <begin position="152"/>
        <end position="173"/>
    </location>
</feature>
<dbReference type="InterPro" id="IPR000515">
    <property type="entry name" value="MetI-like"/>
</dbReference>
<keyword evidence="9" id="KW-1185">Reference proteome</keyword>
<evidence type="ECO:0000256" key="2">
    <source>
        <dbReference type="ARBA" id="ARBA00022448"/>
    </source>
</evidence>
<evidence type="ECO:0000256" key="6">
    <source>
        <dbReference type="RuleBase" id="RU363032"/>
    </source>
</evidence>
<keyword evidence="2 6" id="KW-0813">Transport</keyword>
<dbReference type="CDD" id="cd06261">
    <property type="entry name" value="TM_PBP2"/>
    <property type="match status" value="1"/>
</dbReference>
<evidence type="ECO:0000259" key="7">
    <source>
        <dbReference type="PROSITE" id="PS50928"/>
    </source>
</evidence>
<evidence type="ECO:0000256" key="5">
    <source>
        <dbReference type="ARBA" id="ARBA00023136"/>
    </source>
</evidence>
<evidence type="ECO:0000256" key="4">
    <source>
        <dbReference type="ARBA" id="ARBA00022989"/>
    </source>
</evidence>
<protein>
    <submittedName>
        <fullName evidence="8">Sugar ABC transporter permease</fullName>
    </submittedName>
</protein>
<sequence>MLQSLKKYRLELIFILPMTLYIFGFTLLPIFKTIMLGFQDNLTGEWTLKVYESVFQKPDFLRAIVNTVGVTIIGLSIQMSLGLLVAMVLKQTFKGKGLIRSLVLMPMGIPTLVSGVTLLYVFGTQGYLNELLYRLGLVTVPVNWTSGSIRSLFVIAFADTWKVLPVVVLLLLAGLESISKEVYEAGGMDGATKWQIFRHVTLPILKPTITMTVLLRAIDQFRIFELPQILVGKAVPFLATYAYEEYAYNNLSASGAASTILLILIVLFVAVYLKYVDKGEGFGHGR</sequence>
<comment type="similarity">
    <text evidence="6">Belongs to the binding-protein-dependent transport system permease family.</text>
</comment>
<dbReference type="EMBL" id="JAUMKJ010000026">
    <property type="protein sequence ID" value="MDO3679374.1"/>
    <property type="molecule type" value="Genomic_DNA"/>
</dbReference>
<dbReference type="PANTHER" id="PTHR43759">
    <property type="entry name" value="TREHALOSE TRANSPORT SYSTEM PERMEASE PROTEIN SUGA"/>
    <property type="match status" value="1"/>
</dbReference>
<name>A0ABT8VEH8_9BACL</name>
<evidence type="ECO:0000256" key="1">
    <source>
        <dbReference type="ARBA" id="ARBA00004141"/>
    </source>
</evidence>
<gene>
    <name evidence="8" type="ORF">Q3C12_20400</name>
</gene>
<dbReference type="Pfam" id="PF00528">
    <property type="entry name" value="BPD_transp_1"/>
    <property type="match status" value="1"/>
</dbReference>
<comment type="subcellular location">
    <subcellularLocation>
        <location evidence="6">Cell membrane</location>
        <topology evidence="6">Multi-pass membrane protein</topology>
    </subcellularLocation>
    <subcellularLocation>
        <location evidence="1">Membrane</location>
        <topology evidence="1">Multi-pass membrane protein</topology>
    </subcellularLocation>
</comment>
<dbReference type="Proteomes" id="UP001168883">
    <property type="component" value="Unassembled WGS sequence"/>
</dbReference>
<evidence type="ECO:0000256" key="3">
    <source>
        <dbReference type="ARBA" id="ARBA00022692"/>
    </source>
</evidence>
<evidence type="ECO:0000313" key="8">
    <source>
        <dbReference type="EMBL" id="MDO3679374.1"/>
    </source>
</evidence>
<proteinExistence type="inferred from homology"/>
<feature type="transmembrane region" description="Helical" evidence="6">
    <location>
        <begin position="255"/>
        <end position="276"/>
    </location>
</feature>
<reference evidence="8" key="1">
    <citation type="submission" date="2023-07" db="EMBL/GenBank/DDBJ databases">
        <authorList>
            <person name="Aktuganov G."/>
            <person name="Boyko T."/>
            <person name="Delegan Y."/>
            <person name="Galimzianova N."/>
            <person name="Gilvanova E."/>
            <person name="Korobov V."/>
            <person name="Kuzmina L."/>
            <person name="Melentiev A."/>
            <person name="Milman P."/>
            <person name="Ryabova A."/>
            <person name="Stupak E."/>
            <person name="Yasakov T."/>
            <person name="Zharikova N."/>
            <person name="Zhurenko E."/>
        </authorList>
    </citation>
    <scope>NUCLEOTIDE SEQUENCE</scope>
    <source>
        <strain evidence="8">IB-739</strain>
    </source>
</reference>
<dbReference type="PROSITE" id="PS50928">
    <property type="entry name" value="ABC_TM1"/>
    <property type="match status" value="1"/>
</dbReference>
<dbReference type="InterPro" id="IPR035906">
    <property type="entry name" value="MetI-like_sf"/>
</dbReference>
<accession>A0ABT8VEH8</accession>
<evidence type="ECO:0000313" key="9">
    <source>
        <dbReference type="Proteomes" id="UP001168883"/>
    </source>
</evidence>